<feature type="region of interest" description="Disordered" evidence="1">
    <location>
        <begin position="1"/>
        <end position="49"/>
    </location>
</feature>
<evidence type="ECO:0000256" key="1">
    <source>
        <dbReference type="SAM" id="MobiDB-lite"/>
    </source>
</evidence>
<organism evidence="2 3">
    <name type="scientific">Halorientalis persicus</name>
    <dbReference type="NCBI Taxonomy" id="1367881"/>
    <lineage>
        <taxon>Archaea</taxon>
        <taxon>Methanobacteriati</taxon>
        <taxon>Methanobacteriota</taxon>
        <taxon>Stenosarchaea group</taxon>
        <taxon>Halobacteria</taxon>
        <taxon>Halobacteriales</taxon>
        <taxon>Haloarculaceae</taxon>
        <taxon>Halorientalis</taxon>
    </lineage>
</organism>
<evidence type="ECO:0000313" key="3">
    <source>
        <dbReference type="Proteomes" id="UP000198775"/>
    </source>
</evidence>
<feature type="compositionally biased region" description="Basic and acidic residues" evidence="1">
    <location>
        <begin position="8"/>
        <end position="28"/>
    </location>
</feature>
<dbReference type="RefSeq" id="WP_092664924.1">
    <property type="nucleotide sequence ID" value="NZ_FOCX01000063.1"/>
</dbReference>
<evidence type="ECO:0000313" key="2">
    <source>
        <dbReference type="EMBL" id="SEP28195.1"/>
    </source>
</evidence>
<dbReference type="EMBL" id="FOCX01000063">
    <property type="protein sequence ID" value="SEP28195.1"/>
    <property type="molecule type" value="Genomic_DNA"/>
</dbReference>
<reference evidence="3" key="1">
    <citation type="submission" date="2016-10" db="EMBL/GenBank/DDBJ databases">
        <authorList>
            <person name="Varghese N."/>
            <person name="Submissions S."/>
        </authorList>
    </citation>
    <scope>NUCLEOTIDE SEQUENCE [LARGE SCALE GENOMIC DNA]</scope>
    <source>
        <strain evidence="3">IBRC-M 10043</strain>
    </source>
</reference>
<accession>A0A1H8WKM2</accession>
<sequence>MSDSSDPTIDHSPQERSRIDGNDPHTSRDTGGPSPDWNYTTTDQDGDRILSVKCPKCGTVVDQRER</sequence>
<dbReference type="AlphaFoldDB" id="A0A1H8WKM2"/>
<keyword evidence="3" id="KW-1185">Reference proteome</keyword>
<gene>
    <name evidence="2" type="ORF">SAMN05216388_10633</name>
</gene>
<dbReference type="Proteomes" id="UP000198775">
    <property type="component" value="Unassembled WGS sequence"/>
</dbReference>
<protein>
    <submittedName>
        <fullName evidence="2">Uncharacterized protein</fullName>
    </submittedName>
</protein>
<name>A0A1H8WKM2_9EURY</name>
<proteinExistence type="predicted"/>